<protein>
    <submittedName>
        <fullName evidence="7">YIP1 family protein</fullName>
    </submittedName>
</protein>
<feature type="transmembrane region" description="Helical" evidence="5">
    <location>
        <begin position="103"/>
        <end position="128"/>
    </location>
</feature>
<evidence type="ECO:0000313" key="8">
    <source>
        <dbReference type="Proteomes" id="UP000529417"/>
    </source>
</evidence>
<evidence type="ECO:0000256" key="5">
    <source>
        <dbReference type="SAM" id="Phobius"/>
    </source>
</evidence>
<reference evidence="7 8" key="1">
    <citation type="journal article" date="2000" name="Arch. Microbiol.">
        <title>Rhodobaca bogoriensis gen. nov. and sp. nov., an alkaliphilic purple nonsulfur bacterium from African Rift Valley soda lakes.</title>
        <authorList>
            <person name="Milford A.D."/>
            <person name="Achenbach L.A."/>
            <person name="Jung D.O."/>
            <person name="Madigan M.T."/>
        </authorList>
    </citation>
    <scope>NUCLEOTIDE SEQUENCE [LARGE SCALE GENOMIC DNA]</scope>
    <source>
        <strain evidence="7 8">2376</strain>
    </source>
</reference>
<accession>A0A7Z0KXI7</accession>
<dbReference type="Pfam" id="PF04893">
    <property type="entry name" value="Yip1"/>
    <property type="match status" value="1"/>
</dbReference>
<dbReference type="GO" id="GO:0016020">
    <property type="term" value="C:membrane"/>
    <property type="evidence" value="ECO:0007669"/>
    <property type="project" value="UniProtKB-SubCell"/>
</dbReference>
<dbReference type="Proteomes" id="UP000529417">
    <property type="component" value="Unassembled WGS sequence"/>
</dbReference>
<name>A0A7Z0KXI7_9RHOB</name>
<feature type="domain" description="Yip1" evidence="6">
    <location>
        <begin position="14"/>
        <end position="180"/>
    </location>
</feature>
<evidence type="ECO:0000256" key="2">
    <source>
        <dbReference type="ARBA" id="ARBA00022692"/>
    </source>
</evidence>
<keyword evidence="2 5" id="KW-0812">Transmembrane</keyword>
<proteinExistence type="predicted"/>
<keyword evidence="4 5" id="KW-0472">Membrane</keyword>
<evidence type="ECO:0000256" key="4">
    <source>
        <dbReference type="ARBA" id="ARBA00023136"/>
    </source>
</evidence>
<comment type="subcellular location">
    <subcellularLocation>
        <location evidence="1">Membrane</location>
        <topology evidence="1">Multi-pass membrane protein</topology>
    </subcellularLocation>
</comment>
<sequence length="195" mass="20409">MELNAAFLRAMLRETLSNPQEAARKLIAINPPMEARWLALAVVVVLSVLLGQASVLLMAGSDAPFVMGVGASAIVQGGALLMVVYAAHAVGRMFGGSGSFPDAVLLVSWLQFMMVVLQVIQVAALVLVPPLSGMIGIIAITLFLWVLTNFVAALHGFTSLGKVFGMILVTFMAIAFVVAFLLALLGIQGPGMVDA</sequence>
<keyword evidence="8" id="KW-1185">Reference proteome</keyword>
<dbReference type="AlphaFoldDB" id="A0A7Z0KXI7"/>
<dbReference type="RefSeq" id="WP_179904376.1">
    <property type="nucleotide sequence ID" value="NZ_JACBXS010000002.1"/>
</dbReference>
<dbReference type="EMBL" id="JACBXS010000002">
    <property type="protein sequence ID" value="NYS23676.1"/>
    <property type="molecule type" value="Genomic_DNA"/>
</dbReference>
<feature type="transmembrane region" description="Helical" evidence="5">
    <location>
        <begin position="65"/>
        <end position="91"/>
    </location>
</feature>
<gene>
    <name evidence="7" type="ORF">HUK65_01630</name>
</gene>
<feature type="transmembrane region" description="Helical" evidence="5">
    <location>
        <begin position="134"/>
        <end position="154"/>
    </location>
</feature>
<dbReference type="InterPro" id="IPR006977">
    <property type="entry name" value="Yip1_dom"/>
</dbReference>
<feature type="transmembrane region" description="Helical" evidence="5">
    <location>
        <begin position="166"/>
        <end position="187"/>
    </location>
</feature>
<organism evidence="7 8">
    <name type="scientific">Rhabdonatronobacter sediminivivens</name>
    <dbReference type="NCBI Taxonomy" id="2743469"/>
    <lineage>
        <taxon>Bacteria</taxon>
        <taxon>Pseudomonadati</taxon>
        <taxon>Pseudomonadota</taxon>
        <taxon>Alphaproteobacteria</taxon>
        <taxon>Rhodobacterales</taxon>
        <taxon>Paracoccaceae</taxon>
        <taxon>Rhabdonatronobacter</taxon>
    </lineage>
</organism>
<comment type="caution">
    <text evidence="7">The sequence shown here is derived from an EMBL/GenBank/DDBJ whole genome shotgun (WGS) entry which is preliminary data.</text>
</comment>
<feature type="transmembrane region" description="Helical" evidence="5">
    <location>
        <begin position="37"/>
        <end position="59"/>
    </location>
</feature>
<evidence type="ECO:0000313" key="7">
    <source>
        <dbReference type="EMBL" id="NYS23676.1"/>
    </source>
</evidence>
<evidence type="ECO:0000256" key="1">
    <source>
        <dbReference type="ARBA" id="ARBA00004141"/>
    </source>
</evidence>
<evidence type="ECO:0000256" key="3">
    <source>
        <dbReference type="ARBA" id="ARBA00022989"/>
    </source>
</evidence>
<evidence type="ECO:0000259" key="6">
    <source>
        <dbReference type="Pfam" id="PF04893"/>
    </source>
</evidence>
<keyword evidence="3 5" id="KW-1133">Transmembrane helix</keyword>